<protein>
    <recommendedName>
        <fullName evidence="3">Lipoprotein</fullName>
    </recommendedName>
</protein>
<dbReference type="Proteomes" id="UP000184368">
    <property type="component" value="Unassembled WGS sequence"/>
</dbReference>
<reference evidence="1 2" key="1">
    <citation type="submission" date="2016-11" db="EMBL/GenBank/DDBJ databases">
        <authorList>
            <person name="Jaros S."/>
            <person name="Januszkiewicz K."/>
            <person name="Wedrychowicz H."/>
        </authorList>
    </citation>
    <scope>NUCLEOTIDE SEQUENCE [LARGE SCALE GENOMIC DNA]</scope>
    <source>
        <strain evidence="1 2">DSM 26897</strain>
    </source>
</reference>
<dbReference type="OrthoDB" id="9962327at2"/>
<gene>
    <name evidence="1" type="ORF">SAMN05444008_106148</name>
</gene>
<sequence length="132" mass="14565">MKPFAAAVLLLAVACTQPNNYNKFLNTTNRVDILVYNGGDTLYFDTQDSTGIDILRSQVNGKTNDVKDTCSALGLLRFRQDSTVLLEAPFAVTPGKSEGNCNYITYAHDDDSYVQPLSERAQKLLGRVVQNK</sequence>
<evidence type="ECO:0008006" key="3">
    <source>
        <dbReference type="Google" id="ProtNLM"/>
    </source>
</evidence>
<accession>A0A1M5A857</accession>
<evidence type="ECO:0000313" key="2">
    <source>
        <dbReference type="Proteomes" id="UP000184368"/>
    </source>
</evidence>
<name>A0A1M5A857_9BACT</name>
<keyword evidence="2" id="KW-1185">Reference proteome</keyword>
<dbReference type="RefSeq" id="WP_143157280.1">
    <property type="nucleotide sequence ID" value="NZ_FQUO01000006.1"/>
</dbReference>
<organism evidence="1 2">
    <name type="scientific">Cnuella takakiae</name>
    <dbReference type="NCBI Taxonomy" id="1302690"/>
    <lineage>
        <taxon>Bacteria</taxon>
        <taxon>Pseudomonadati</taxon>
        <taxon>Bacteroidota</taxon>
        <taxon>Chitinophagia</taxon>
        <taxon>Chitinophagales</taxon>
        <taxon>Chitinophagaceae</taxon>
        <taxon>Cnuella</taxon>
    </lineage>
</organism>
<dbReference type="EMBL" id="FQUO01000006">
    <property type="protein sequence ID" value="SHF26216.1"/>
    <property type="molecule type" value="Genomic_DNA"/>
</dbReference>
<proteinExistence type="predicted"/>
<dbReference type="AlphaFoldDB" id="A0A1M5A857"/>
<evidence type="ECO:0000313" key="1">
    <source>
        <dbReference type="EMBL" id="SHF26216.1"/>
    </source>
</evidence>
<dbReference type="PROSITE" id="PS51257">
    <property type="entry name" value="PROKAR_LIPOPROTEIN"/>
    <property type="match status" value="1"/>
</dbReference>